<dbReference type="AlphaFoldDB" id="A0A7Y2Q072"/>
<comment type="caution">
    <text evidence="1">The sequence shown here is derived from an EMBL/GenBank/DDBJ whole genome shotgun (WGS) entry which is preliminary data.</text>
</comment>
<evidence type="ECO:0000313" key="1">
    <source>
        <dbReference type="EMBL" id="NNH02590.1"/>
    </source>
</evidence>
<keyword evidence="2" id="KW-1185">Reference proteome</keyword>
<dbReference type="Proteomes" id="UP000543598">
    <property type="component" value="Unassembled WGS sequence"/>
</dbReference>
<proteinExistence type="predicted"/>
<evidence type="ECO:0000313" key="2">
    <source>
        <dbReference type="Proteomes" id="UP000543598"/>
    </source>
</evidence>
<dbReference type="EMBL" id="JABEMB010000001">
    <property type="protein sequence ID" value="NNH02590.1"/>
    <property type="molecule type" value="Genomic_DNA"/>
</dbReference>
<gene>
    <name evidence="1" type="ORF">HLA99_01740</name>
</gene>
<name>A0A7Y2Q072_9MICO</name>
<reference evidence="1 2" key="1">
    <citation type="submission" date="2020-05" db="EMBL/GenBank/DDBJ databases">
        <title>MicrobeNet Type strains.</title>
        <authorList>
            <person name="Nicholson A.C."/>
        </authorList>
    </citation>
    <scope>NUCLEOTIDE SEQUENCE [LARGE SCALE GENOMIC DNA]</scope>
    <source>
        <strain evidence="1 2">JCM 14282</strain>
    </source>
</reference>
<organism evidence="1 2">
    <name type="scientific">Microbacterium ulmi</name>
    <dbReference type="NCBI Taxonomy" id="179095"/>
    <lineage>
        <taxon>Bacteria</taxon>
        <taxon>Bacillati</taxon>
        <taxon>Actinomycetota</taxon>
        <taxon>Actinomycetes</taxon>
        <taxon>Micrococcales</taxon>
        <taxon>Microbacteriaceae</taxon>
        <taxon>Microbacterium</taxon>
    </lineage>
</organism>
<protein>
    <recommendedName>
        <fullName evidence="3">Transcriptional regulator, AbiEi antitoxin, Type IV TA system</fullName>
    </recommendedName>
</protein>
<sequence length="178" mass="19976">MHGITRHRLGQLLEAGEYERIAPGLFMRAWATDDTTAGWMAVAAKRPEATICLSTALVIYDLTDEIPFQSEIAIPRGTQPVTVHGLHIGWHRFDPDTFHIGRTEHALPGGMSIGLYSAERTIVDLFRLSHHWGSDFAIGALKRWLRERGNYASKLLDVAQHFPKASPTIRQTLEILLI</sequence>
<evidence type="ECO:0008006" key="3">
    <source>
        <dbReference type="Google" id="ProtNLM"/>
    </source>
</evidence>
<accession>A0A7Y2Q072</accession>